<evidence type="ECO:0000313" key="1">
    <source>
        <dbReference type="EMBL" id="KKS42819.1"/>
    </source>
</evidence>
<proteinExistence type="predicted"/>
<organism evidence="1 2">
    <name type="scientific">Candidatus Collierbacteria bacterium GW2011_GWA2_42_17</name>
    <dbReference type="NCBI Taxonomy" id="1618378"/>
    <lineage>
        <taxon>Bacteria</taxon>
        <taxon>Candidatus Collieribacteriota</taxon>
    </lineage>
</organism>
<dbReference type="PATRIC" id="fig|1618378.3.peg.593"/>
<dbReference type="Proteomes" id="UP000033854">
    <property type="component" value="Unassembled WGS sequence"/>
</dbReference>
<accession>A0A0G0Z230</accession>
<reference evidence="1 2" key="1">
    <citation type="journal article" date="2015" name="Nature">
        <title>rRNA introns, odd ribosomes, and small enigmatic genomes across a large radiation of phyla.</title>
        <authorList>
            <person name="Brown C.T."/>
            <person name="Hug L.A."/>
            <person name="Thomas B.C."/>
            <person name="Sharon I."/>
            <person name="Castelle C.J."/>
            <person name="Singh A."/>
            <person name="Wilkins M.J."/>
            <person name="Williams K.H."/>
            <person name="Banfield J.F."/>
        </authorList>
    </citation>
    <scope>NUCLEOTIDE SEQUENCE [LARGE SCALE GENOMIC DNA]</scope>
</reference>
<name>A0A0G0Z230_9BACT</name>
<gene>
    <name evidence="1" type="ORF">UV06_C0005G0013</name>
</gene>
<dbReference type="EMBL" id="LCDA01000005">
    <property type="protein sequence ID" value="KKS42819.1"/>
    <property type="molecule type" value="Genomic_DNA"/>
</dbReference>
<protein>
    <submittedName>
        <fullName evidence="1">Uncharacterized protein</fullName>
    </submittedName>
</protein>
<sequence length="111" mass="12834">MLKKFLDKILGIKEKPHTENSQQMAEEAIAEAGPRKEILTGGFVYIHPEEREGYALYTDNIGNAAKFILSAKTSKEKKEREKLYTEVMEREAFYFTNAIEARVQKYIKSNQ</sequence>
<evidence type="ECO:0000313" key="2">
    <source>
        <dbReference type="Proteomes" id="UP000033854"/>
    </source>
</evidence>
<comment type="caution">
    <text evidence="1">The sequence shown here is derived from an EMBL/GenBank/DDBJ whole genome shotgun (WGS) entry which is preliminary data.</text>
</comment>
<dbReference type="AlphaFoldDB" id="A0A0G0Z230"/>